<protein>
    <submittedName>
        <fullName evidence="1">Uncharacterized protein</fullName>
    </submittedName>
</protein>
<dbReference type="GeneID" id="66061481"/>
<accession>A0A063BSW0</accession>
<dbReference type="EMBL" id="CP072753">
    <property type="protein sequence ID" value="QUC16462.1"/>
    <property type="molecule type" value="Genomic_DNA"/>
</dbReference>
<dbReference type="HOGENOM" id="CLU_2607826_0_0_1"/>
<reference evidence="1" key="1">
    <citation type="journal article" date="2016" name="Genome Announc.">
        <title>Genome Sequence of Ustilaginoidea virens IPU010, a Rice Pathogenic Fungus Causing False Smut.</title>
        <authorList>
            <person name="Kumagai T."/>
            <person name="Ishii T."/>
            <person name="Terai G."/>
            <person name="Umemura M."/>
            <person name="Machida M."/>
            <person name="Asai K."/>
        </authorList>
    </citation>
    <scope>NUCLEOTIDE SEQUENCE [LARGE SCALE GENOMIC DNA]</scope>
    <source>
        <strain evidence="1">IPU010</strain>
    </source>
</reference>
<evidence type="ECO:0000313" key="1">
    <source>
        <dbReference type="EMBL" id="GAO13320.1"/>
    </source>
</evidence>
<dbReference type="RefSeq" id="XP_042994135.1">
    <property type="nucleotide sequence ID" value="XM_043138201.1"/>
</dbReference>
<reference evidence="4" key="2">
    <citation type="journal article" date="2016" name="Genome Announc.">
        <title>Genome sequence of Ustilaginoidea virens IPU010, a rice pathogenic fungus causing false smut.</title>
        <authorList>
            <person name="Kumagai T."/>
            <person name="Ishii T."/>
            <person name="Terai G."/>
            <person name="Umemura M."/>
            <person name="Machida M."/>
            <person name="Asai K."/>
        </authorList>
    </citation>
    <scope>NUCLEOTIDE SEQUENCE [LARGE SCALE GENOMIC DNA]</scope>
    <source>
        <strain evidence="4">IPU010</strain>
    </source>
</reference>
<proteinExistence type="predicted"/>
<dbReference type="EMBL" id="BBTG02000005">
    <property type="protein sequence ID" value="GAO13320.1"/>
    <property type="molecule type" value="Genomic_DNA"/>
</dbReference>
<organism evidence="1 4">
    <name type="scientific">Ustilaginoidea virens</name>
    <name type="common">Rice false smut fungus</name>
    <name type="synonym">Villosiclava virens</name>
    <dbReference type="NCBI Taxonomy" id="1159556"/>
    <lineage>
        <taxon>Eukaryota</taxon>
        <taxon>Fungi</taxon>
        <taxon>Dikarya</taxon>
        <taxon>Ascomycota</taxon>
        <taxon>Pezizomycotina</taxon>
        <taxon>Sordariomycetes</taxon>
        <taxon>Hypocreomycetidae</taxon>
        <taxon>Hypocreales</taxon>
        <taxon>Clavicipitaceae</taxon>
        <taxon>Ustilaginoidea</taxon>
    </lineage>
</organism>
<dbReference type="KEGG" id="uvi:66061481"/>
<evidence type="ECO:0000313" key="3">
    <source>
        <dbReference type="Proteomes" id="UP000027002"/>
    </source>
</evidence>
<dbReference type="AlphaFoldDB" id="A0A063BSW0"/>
<keyword evidence="3" id="KW-1185">Reference proteome</keyword>
<sequence>MGLAAESDTDRGWGGGAKCIGKVGVVVVKNKSPKRDRRDGRLRWNSELYSPSQAVWAVRRDLVTWGREQDRRRRIVGCG</sequence>
<evidence type="ECO:0000313" key="2">
    <source>
        <dbReference type="EMBL" id="QUC16462.1"/>
    </source>
</evidence>
<evidence type="ECO:0000313" key="4">
    <source>
        <dbReference type="Proteomes" id="UP000054053"/>
    </source>
</evidence>
<name>A0A063BSW0_USTVR</name>
<dbReference type="Proteomes" id="UP000027002">
    <property type="component" value="Chromosome 1"/>
</dbReference>
<dbReference type="Proteomes" id="UP000054053">
    <property type="component" value="Unassembled WGS sequence"/>
</dbReference>
<reference evidence="2" key="3">
    <citation type="submission" date="2020-03" db="EMBL/GenBank/DDBJ databases">
        <title>A mixture of massive structural variations and highly conserved coding sequences in Ustilaginoidea virens genome.</title>
        <authorList>
            <person name="Zhang K."/>
            <person name="Zhao Z."/>
            <person name="Zhang Z."/>
            <person name="Li Y."/>
            <person name="Hsiang T."/>
            <person name="Sun W."/>
        </authorList>
    </citation>
    <scope>NUCLEOTIDE SEQUENCE</scope>
    <source>
        <strain evidence="2">UV-8b</strain>
    </source>
</reference>
<gene>
    <name evidence="2" type="ORF">UV8b_00703</name>
    <name evidence="1" type="ORF">UVI_02013330</name>
</gene>